<evidence type="ECO:0000256" key="1">
    <source>
        <dbReference type="ARBA" id="ARBA00006541"/>
    </source>
</evidence>
<sequence>MVLDSSDSNARTSAQNTGSSKPVAIQFGAGNIGRGFIGAVLSKAGLRVVFADVQEKVINALNKDGKYNVHILGDDDETTIETIEDVGAINSLDMKAIEEVAKQPLVIVTTAVGPGILPRLGKAFATIIRTRKDNGLGPINVVACENLQNASLKLREAVYKELSDEEKEFADNNVGFAVCSVDRIVPPFDPEGHILDVGVEPFYEWNVDAKSLKRTNPHSDITGMNIVNNLEAYVQRKLFTLNCGHAITAFLGALPRLDSNGTPNHLKPRALSTSSVSGTTTPVVPTHPTILSAISTPAINTLVSKALDEAGSALIHKHGFTQEEHNKYKKAILERFRNPNMHDEVARVGREPLRKLKKGDRLLGPIELCREYKLNHDGLLVGVASALLFHPRKSTRRKSSTAASGPSSRRGSQAGPASRKNSHGTSLLNPLAQLRLSLQQTKAQQEKEESSAIVEDDYYEYEFEEEPADPQAQEVSVMIAEKGLVPVILDLTGWKEDDEDVQKVVWAYEKLRDEGVEAVEKAVKERGLKN</sequence>
<dbReference type="Gene3D" id="3.40.50.720">
    <property type="entry name" value="NAD(P)-binding Rossmann-like Domain"/>
    <property type="match status" value="1"/>
</dbReference>
<dbReference type="SUPFAM" id="SSF48179">
    <property type="entry name" value="6-phosphogluconate dehydrogenase C-terminal domain-like"/>
    <property type="match status" value="1"/>
</dbReference>
<dbReference type="InterPro" id="IPR000669">
    <property type="entry name" value="Mannitol_DH"/>
</dbReference>
<evidence type="ECO:0000259" key="5">
    <source>
        <dbReference type="Pfam" id="PF01232"/>
    </source>
</evidence>
<dbReference type="EMBL" id="JBAHYK010001356">
    <property type="protein sequence ID" value="KAL0568373.1"/>
    <property type="molecule type" value="Genomic_DNA"/>
</dbReference>
<feature type="compositionally biased region" description="Polar residues" evidence="4">
    <location>
        <begin position="400"/>
        <end position="411"/>
    </location>
</feature>
<name>A0ABR3EZK9_9AGAR</name>
<evidence type="ECO:0000313" key="8">
    <source>
        <dbReference type="Proteomes" id="UP001465976"/>
    </source>
</evidence>
<accession>A0ABR3EZK9</accession>
<protein>
    <recommendedName>
        <fullName evidence="9">Mannitol-1-phosphate 5-dehydrogenase</fullName>
    </recommendedName>
</protein>
<feature type="region of interest" description="Disordered" evidence="4">
    <location>
        <begin position="1"/>
        <end position="20"/>
    </location>
</feature>
<feature type="domain" description="Mannitol dehydrogenase C-terminal" evidence="6">
    <location>
        <begin position="288"/>
        <end position="393"/>
    </location>
</feature>
<proteinExistence type="inferred from homology"/>
<feature type="region of interest" description="Disordered" evidence="4">
    <location>
        <begin position="392"/>
        <end position="425"/>
    </location>
</feature>
<comment type="similarity">
    <text evidence="1">Belongs to the mannitol dehydrogenase family.</text>
</comment>
<reference evidence="7 8" key="1">
    <citation type="submission" date="2024-02" db="EMBL/GenBank/DDBJ databases">
        <title>A draft genome for the cacao thread blight pathogen Marasmius crinis-equi.</title>
        <authorList>
            <person name="Cohen S.P."/>
            <person name="Baruah I.K."/>
            <person name="Amoako-Attah I."/>
            <person name="Bukari Y."/>
            <person name="Meinhardt L.W."/>
            <person name="Bailey B.A."/>
        </authorList>
    </citation>
    <scope>NUCLEOTIDE SEQUENCE [LARGE SCALE GENOMIC DNA]</scope>
    <source>
        <strain evidence="7 8">GH-76</strain>
    </source>
</reference>
<dbReference type="InterPro" id="IPR013328">
    <property type="entry name" value="6PGD_dom2"/>
</dbReference>
<dbReference type="Pfam" id="PF08125">
    <property type="entry name" value="Mannitol_dh_C"/>
    <property type="match status" value="1"/>
</dbReference>
<evidence type="ECO:0008006" key="9">
    <source>
        <dbReference type="Google" id="ProtNLM"/>
    </source>
</evidence>
<dbReference type="InterPro" id="IPR013131">
    <property type="entry name" value="Mannitol_DH_N"/>
</dbReference>
<dbReference type="InterPro" id="IPR013118">
    <property type="entry name" value="Mannitol_DH_C"/>
</dbReference>
<evidence type="ECO:0000256" key="3">
    <source>
        <dbReference type="ARBA" id="ARBA00023027"/>
    </source>
</evidence>
<keyword evidence="8" id="KW-1185">Reference proteome</keyword>
<dbReference type="InterPro" id="IPR036291">
    <property type="entry name" value="NAD(P)-bd_dom_sf"/>
</dbReference>
<comment type="caution">
    <text evidence="7">The sequence shown here is derived from an EMBL/GenBank/DDBJ whole genome shotgun (WGS) entry which is preliminary data.</text>
</comment>
<keyword evidence="2" id="KW-0560">Oxidoreductase</keyword>
<keyword evidence="3" id="KW-0520">NAD</keyword>
<feature type="domain" description="Mannitol dehydrogenase N-terminal" evidence="5">
    <location>
        <begin position="24"/>
        <end position="218"/>
    </location>
</feature>
<dbReference type="PANTHER" id="PTHR30524:SF0">
    <property type="entry name" value="ALTRONATE OXIDOREDUCTASE-RELATED"/>
    <property type="match status" value="1"/>
</dbReference>
<dbReference type="Proteomes" id="UP001465976">
    <property type="component" value="Unassembled WGS sequence"/>
</dbReference>
<dbReference type="PANTHER" id="PTHR30524">
    <property type="entry name" value="MANNITOL-1-PHOSPHATE 5-DEHYDROGENASE"/>
    <property type="match status" value="1"/>
</dbReference>
<dbReference type="SUPFAM" id="SSF51735">
    <property type="entry name" value="NAD(P)-binding Rossmann-fold domains"/>
    <property type="match status" value="1"/>
</dbReference>
<evidence type="ECO:0000256" key="2">
    <source>
        <dbReference type="ARBA" id="ARBA00023002"/>
    </source>
</evidence>
<dbReference type="InterPro" id="IPR008927">
    <property type="entry name" value="6-PGluconate_DH-like_C_sf"/>
</dbReference>
<evidence type="ECO:0000313" key="7">
    <source>
        <dbReference type="EMBL" id="KAL0568373.1"/>
    </source>
</evidence>
<organism evidence="7 8">
    <name type="scientific">Marasmius crinis-equi</name>
    <dbReference type="NCBI Taxonomy" id="585013"/>
    <lineage>
        <taxon>Eukaryota</taxon>
        <taxon>Fungi</taxon>
        <taxon>Dikarya</taxon>
        <taxon>Basidiomycota</taxon>
        <taxon>Agaricomycotina</taxon>
        <taxon>Agaricomycetes</taxon>
        <taxon>Agaricomycetidae</taxon>
        <taxon>Agaricales</taxon>
        <taxon>Marasmiineae</taxon>
        <taxon>Marasmiaceae</taxon>
        <taxon>Marasmius</taxon>
    </lineage>
</organism>
<evidence type="ECO:0000259" key="6">
    <source>
        <dbReference type="Pfam" id="PF08125"/>
    </source>
</evidence>
<dbReference type="InterPro" id="IPR023027">
    <property type="entry name" value="Mannitol_DH_CS"/>
</dbReference>
<gene>
    <name evidence="7" type="ORF">V5O48_013620</name>
</gene>
<dbReference type="PROSITE" id="PS00974">
    <property type="entry name" value="MANNITOL_DHGENASE"/>
    <property type="match status" value="1"/>
</dbReference>
<dbReference type="Gene3D" id="1.10.1040.10">
    <property type="entry name" value="N-(1-d-carboxylethyl)-l-norvaline Dehydrogenase, domain 2"/>
    <property type="match status" value="1"/>
</dbReference>
<dbReference type="Pfam" id="PF01232">
    <property type="entry name" value="Mannitol_dh"/>
    <property type="match status" value="1"/>
</dbReference>
<evidence type="ECO:0000256" key="4">
    <source>
        <dbReference type="SAM" id="MobiDB-lite"/>
    </source>
</evidence>
<dbReference type="PRINTS" id="PR00084">
    <property type="entry name" value="MTLDHDRGNASE"/>
</dbReference>